<organism evidence="2 3">
    <name type="scientific">Nocardioides cremeus</name>
    <dbReference type="NCBI Taxonomy" id="3058044"/>
    <lineage>
        <taxon>Bacteria</taxon>
        <taxon>Bacillati</taxon>
        <taxon>Actinomycetota</taxon>
        <taxon>Actinomycetes</taxon>
        <taxon>Propionibacteriales</taxon>
        <taxon>Nocardioidaceae</taxon>
        <taxon>Nocardioides</taxon>
    </lineage>
</organism>
<evidence type="ECO:0008006" key="4">
    <source>
        <dbReference type="Google" id="ProtNLM"/>
    </source>
</evidence>
<feature type="transmembrane region" description="Helical" evidence="1">
    <location>
        <begin position="95"/>
        <end position="116"/>
    </location>
</feature>
<keyword evidence="1" id="KW-0472">Membrane</keyword>
<gene>
    <name evidence="2" type="ORF">QWJ41_01115</name>
</gene>
<evidence type="ECO:0000256" key="1">
    <source>
        <dbReference type="SAM" id="Phobius"/>
    </source>
</evidence>
<feature type="transmembrane region" description="Helical" evidence="1">
    <location>
        <begin position="29"/>
        <end position="51"/>
    </location>
</feature>
<proteinExistence type="predicted"/>
<feature type="transmembrane region" description="Helical" evidence="1">
    <location>
        <begin position="57"/>
        <end position="83"/>
    </location>
</feature>
<dbReference type="RefSeq" id="WP_302705288.1">
    <property type="nucleotide sequence ID" value="NZ_JAULSC010000001.1"/>
</dbReference>
<keyword evidence="1" id="KW-0812">Transmembrane</keyword>
<evidence type="ECO:0000313" key="3">
    <source>
        <dbReference type="Proteomes" id="UP001168363"/>
    </source>
</evidence>
<keyword evidence="1" id="KW-1133">Transmembrane helix</keyword>
<evidence type="ECO:0000313" key="2">
    <source>
        <dbReference type="EMBL" id="MDO3394311.1"/>
    </source>
</evidence>
<comment type="caution">
    <text evidence="2">The sequence shown here is derived from an EMBL/GenBank/DDBJ whole genome shotgun (WGS) entry which is preliminary data.</text>
</comment>
<reference evidence="2" key="1">
    <citation type="submission" date="2023-06" db="EMBL/GenBank/DDBJ databases">
        <title>Genome sequence of Nocardioides sp. SOB44.</title>
        <authorList>
            <person name="Zhang G."/>
        </authorList>
    </citation>
    <scope>NUCLEOTIDE SEQUENCE</scope>
    <source>
        <strain evidence="2">SOB44</strain>
    </source>
</reference>
<sequence length="118" mass="12084">MSSRTDPVPTMYGAPTTSRSPGAAYAVPALLALVPSCLALAAAVALSVLGWVDTDPWAGLLFVYAFILAVPAIASLTLLGLAHRVRRHSPGASQALAWAALAVIALVGLAASRYLAPY</sequence>
<protein>
    <recommendedName>
        <fullName evidence="4">Transmembrane protein</fullName>
    </recommendedName>
</protein>
<accession>A0ABT8TK19</accession>
<keyword evidence="3" id="KW-1185">Reference proteome</keyword>
<name>A0ABT8TK19_9ACTN</name>
<dbReference type="Proteomes" id="UP001168363">
    <property type="component" value="Unassembled WGS sequence"/>
</dbReference>
<dbReference type="EMBL" id="JAULSC010000001">
    <property type="protein sequence ID" value="MDO3394311.1"/>
    <property type="molecule type" value="Genomic_DNA"/>
</dbReference>